<dbReference type="GO" id="GO:0004817">
    <property type="term" value="F:cysteine-tRNA ligase activity"/>
    <property type="evidence" value="ECO:0007669"/>
    <property type="project" value="UniProtKB-EC"/>
</dbReference>
<dbReference type="InterPro" id="IPR015803">
    <property type="entry name" value="Cys-tRNA-ligase"/>
</dbReference>
<dbReference type="HAMAP" id="MF_00041">
    <property type="entry name" value="Cys_tRNA_synth"/>
    <property type="match status" value="1"/>
</dbReference>
<dbReference type="PANTHER" id="PTHR10890">
    <property type="entry name" value="CYSTEINYL-TRNA SYNTHETASE"/>
    <property type="match status" value="1"/>
</dbReference>
<evidence type="ECO:0000256" key="11">
    <source>
        <dbReference type="SAM" id="Coils"/>
    </source>
</evidence>
<keyword evidence="6" id="KW-0862">Zinc</keyword>
<dbReference type="InterPro" id="IPR014729">
    <property type="entry name" value="Rossmann-like_a/b/a_fold"/>
</dbReference>
<keyword evidence="11" id="KW-0175">Coiled coil</keyword>
<dbReference type="EC" id="6.1.1.16" evidence="2"/>
<dbReference type="GO" id="GO:0005524">
    <property type="term" value="F:ATP binding"/>
    <property type="evidence" value="ECO:0007669"/>
    <property type="project" value="UniProtKB-KW"/>
</dbReference>
<evidence type="ECO:0000256" key="4">
    <source>
        <dbReference type="ARBA" id="ARBA00022723"/>
    </source>
</evidence>
<keyword evidence="3 13" id="KW-0436">Ligase</keyword>
<keyword evidence="5" id="KW-0547">Nucleotide-binding</keyword>
<gene>
    <name evidence="13" type="ORF">MG3_01314</name>
</gene>
<evidence type="ECO:0000256" key="8">
    <source>
        <dbReference type="ARBA" id="ARBA00022917"/>
    </source>
</evidence>
<reference evidence="13 14" key="1">
    <citation type="submission" date="2013-12" db="EMBL/GenBank/DDBJ databases">
        <title>The Genome Sequence of Candida albicans P78048.</title>
        <authorList>
            <consortium name="The Broad Institute Genome Sequencing Platform"/>
            <consortium name="The Broad Institute Genome Sequencing Center for Infectious Disease"/>
            <person name="Cuomo C."/>
            <person name="Bennett R."/>
            <person name="Hirakawa M."/>
            <person name="Noverr M."/>
            <person name="Mitchell A."/>
            <person name="Young S.K."/>
            <person name="Zeng Q."/>
            <person name="Gargeya S."/>
            <person name="Fitzgerald M."/>
            <person name="Abouelleil A."/>
            <person name="Alvarado L."/>
            <person name="Berlin A.M."/>
            <person name="Chapman S.B."/>
            <person name="Dewar J."/>
            <person name="Goldberg J."/>
            <person name="Griggs A."/>
            <person name="Gujja S."/>
            <person name="Hansen M."/>
            <person name="Howarth C."/>
            <person name="Imamovic A."/>
            <person name="Larimer J."/>
            <person name="McCowan C."/>
            <person name="Murphy C."/>
            <person name="Pearson M."/>
            <person name="Priest M."/>
            <person name="Roberts A."/>
            <person name="Saif S."/>
            <person name="Shea T."/>
            <person name="Sykes S."/>
            <person name="Wortman J."/>
            <person name="Nusbaum C."/>
            <person name="Birren B."/>
        </authorList>
    </citation>
    <scope>NUCLEOTIDE SEQUENCE [LARGE SCALE GENOMIC DNA]</scope>
    <source>
        <strain evidence="13 14">P78048</strain>
    </source>
</reference>
<evidence type="ECO:0000256" key="9">
    <source>
        <dbReference type="ARBA" id="ARBA00023146"/>
    </source>
</evidence>
<dbReference type="AlphaFoldDB" id="A0AB34PXD6"/>
<proteinExistence type="inferred from homology"/>
<evidence type="ECO:0000256" key="10">
    <source>
        <dbReference type="ARBA" id="ARBA00031499"/>
    </source>
</evidence>
<organism evidence="13 14">
    <name type="scientific">Candida albicans P78048</name>
    <dbReference type="NCBI Taxonomy" id="1094989"/>
    <lineage>
        <taxon>Eukaryota</taxon>
        <taxon>Fungi</taxon>
        <taxon>Dikarya</taxon>
        <taxon>Ascomycota</taxon>
        <taxon>Saccharomycotina</taxon>
        <taxon>Pichiomycetes</taxon>
        <taxon>Debaryomycetaceae</taxon>
        <taxon>Candida/Lodderomyces clade</taxon>
        <taxon>Candida</taxon>
    </lineage>
</organism>
<dbReference type="Pfam" id="PF01406">
    <property type="entry name" value="tRNA-synt_1e"/>
    <property type="match status" value="1"/>
</dbReference>
<dbReference type="Proteomes" id="UP000030161">
    <property type="component" value="Unassembled WGS sequence"/>
</dbReference>
<dbReference type="CDD" id="cd00672">
    <property type="entry name" value="CysRS_core"/>
    <property type="match status" value="1"/>
</dbReference>
<dbReference type="PRINTS" id="PR00983">
    <property type="entry name" value="TRNASYNTHCYS"/>
</dbReference>
<dbReference type="SUPFAM" id="SSF52374">
    <property type="entry name" value="Nucleotidylyl transferase"/>
    <property type="match status" value="1"/>
</dbReference>
<dbReference type="GO" id="GO:0005737">
    <property type="term" value="C:cytoplasm"/>
    <property type="evidence" value="ECO:0007669"/>
    <property type="project" value="TreeGrafter"/>
</dbReference>
<comment type="cofactor">
    <cofactor evidence="1">
        <name>Zn(2+)</name>
        <dbReference type="ChEBI" id="CHEBI:29105"/>
    </cofactor>
</comment>
<dbReference type="InterPro" id="IPR009080">
    <property type="entry name" value="tRNAsynth_Ia_anticodon-bd"/>
</dbReference>
<accession>A0AB34PXD6</accession>
<dbReference type="Gene3D" id="1.20.120.1910">
    <property type="entry name" value="Cysteine-tRNA ligase, C-terminal anti-codon recognition domain"/>
    <property type="match status" value="1"/>
</dbReference>
<comment type="caution">
    <text evidence="13">The sequence shown here is derived from an EMBL/GenBank/DDBJ whole genome shotgun (WGS) entry which is preliminary data.</text>
</comment>
<dbReference type="GO" id="GO:0046872">
    <property type="term" value="F:metal ion binding"/>
    <property type="evidence" value="ECO:0007669"/>
    <property type="project" value="UniProtKB-KW"/>
</dbReference>
<dbReference type="Gene3D" id="3.40.50.620">
    <property type="entry name" value="HUPs"/>
    <property type="match status" value="1"/>
</dbReference>
<evidence type="ECO:0000313" key="13">
    <source>
        <dbReference type="EMBL" id="KGR16585.1"/>
    </source>
</evidence>
<keyword evidence="4" id="KW-0479">Metal-binding</keyword>
<evidence type="ECO:0000256" key="6">
    <source>
        <dbReference type="ARBA" id="ARBA00022833"/>
    </source>
</evidence>
<evidence type="ECO:0000259" key="12">
    <source>
        <dbReference type="Pfam" id="PF01406"/>
    </source>
</evidence>
<evidence type="ECO:0000256" key="1">
    <source>
        <dbReference type="ARBA" id="ARBA00001947"/>
    </source>
</evidence>
<evidence type="ECO:0000256" key="5">
    <source>
        <dbReference type="ARBA" id="ARBA00022741"/>
    </source>
</evidence>
<protein>
    <recommendedName>
        <fullName evidence="2">cysteine--tRNA ligase</fullName>
        <ecNumber evidence="2">6.1.1.16</ecNumber>
    </recommendedName>
    <alternativeName>
        <fullName evidence="10">Cysteinyl-tRNA synthetase</fullName>
    </alternativeName>
</protein>
<dbReference type="EMBL" id="AJIX01000009">
    <property type="protein sequence ID" value="KGR16585.1"/>
    <property type="molecule type" value="Genomic_DNA"/>
</dbReference>
<name>A0AB34PXD6_CANAX</name>
<evidence type="ECO:0000256" key="2">
    <source>
        <dbReference type="ARBA" id="ARBA00012832"/>
    </source>
</evidence>
<keyword evidence="7" id="KW-0067">ATP-binding</keyword>
<evidence type="ECO:0000313" key="14">
    <source>
        <dbReference type="Proteomes" id="UP000030161"/>
    </source>
</evidence>
<dbReference type="InterPro" id="IPR032678">
    <property type="entry name" value="tRNA-synt_1_cat_dom"/>
</dbReference>
<sequence length="781" mass="89792">MNLRFFLPKRIIRMSSTTTTSAAKKPTVKQPQWYQPENKNNSKPTLKIYNSLTRSKNEFYPNKPGHITWYSCGPTVYDHSHMGHARNYVSTDICRRILQDYFGYNIKFVQNVTDIDDKIIIAARQQYLFEEKLVKNYKEINDELKTKAKEYLQFYVSKHLPEFEGDLAKDFITWSNEIKNLSEIIKDKPKFPMYVKAAKLAHESIYETKDISLEKFLDSIKDVAMPHLDKEFGATVTDPQVFRKLPSYWEKRYNEDMARLNVLPPSVTTRVSEYMPDIIEFVDKIVTNGYAYKTDDGSVYFDTVKYEHSQHDYAKLQPWSKGDMSLINDGEGSLSVSNTKRNASDFALWKASKPGEPAWDSKWGKGRPGWHIECSVMASDITGENMDIHSGGIDLCFPHHDNELAQSEAYFDNKQWVNYFMHNGHLHIQGQKMSKSLKNFITIDEALNDFSARQLRLVFALNAWEKPLDFKDSLISEVKSIESTFSKFFTNVRALNSDYKHKTENGGYVSRKITDIEKQLFNDLEQAQDEVDAAFNDNLSSGQAIRVLQDLISKSNNYIQLTSTGQTELRIEVLIQVTNWIVKILEILGFEARSDRLGWIDESEQTSTNGSSTEDVALPYVKALAQFRDSVRSLAINKAELNEFLKASDAIRSSLIGLGVSLDDRPDGTSLVKFLNAQEKQNLLDQQEAKLRLAAEKEKKKQEQAALNAKKEAEKLAKMKINPSDLFKDTSLYSEWDEQGLPTKDAKGEEISKSMKKKLTKQYQQQEKLYKEYLKTVEEAK</sequence>
<keyword evidence="8" id="KW-0648">Protein biosynthesis</keyword>
<dbReference type="InterPro" id="IPR024909">
    <property type="entry name" value="Cys-tRNA/MSH_ligase"/>
</dbReference>
<evidence type="ECO:0000256" key="7">
    <source>
        <dbReference type="ARBA" id="ARBA00022840"/>
    </source>
</evidence>
<dbReference type="NCBIfam" id="TIGR00435">
    <property type="entry name" value="cysS"/>
    <property type="match status" value="1"/>
</dbReference>
<keyword evidence="9" id="KW-0030">Aminoacyl-tRNA synthetase</keyword>
<feature type="coiled-coil region" evidence="11">
    <location>
        <begin position="677"/>
        <end position="719"/>
    </location>
</feature>
<evidence type="ECO:0000256" key="3">
    <source>
        <dbReference type="ARBA" id="ARBA00022598"/>
    </source>
</evidence>
<dbReference type="SUPFAM" id="SSF47323">
    <property type="entry name" value="Anticodon-binding domain of a subclass of class I aminoacyl-tRNA synthetases"/>
    <property type="match status" value="1"/>
</dbReference>
<dbReference type="PANTHER" id="PTHR10890:SF3">
    <property type="entry name" value="CYSTEINE--TRNA LIGASE, CYTOPLASMIC"/>
    <property type="match status" value="1"/>
</dbReference>
<feature type="domain" description="tRNA synthetases class I catalytic" evidence="12">
    <location>
        <begin position="61"/>
        <end position="479"/>
    </location>
</feature>
<dbReference type="GO" id="GO:0006423">
    <property type="term" value="P:cysteinyl-tRNA aminoacylation"/>
    <property type="evidence" value="ECO:0007669"/>
    <property type="project" value="InterPro"/>
</dbReference>